<evidence type="ECO:0000313" key="2">
    <source>
        <dbReference type="Proteomes" id="UP001055911"/>
    </source>
</evidence>
<dbReference type="Gene3D" id="3.40.50.360">
    <property type="match status" value="1"/>
</dbReference>
<dbReference type="SUPFAM" id="SSF52218">
    <property type="entry name" value="Flavoproteins"/>
    <property type="match status" value="1"/>
</dbReference>
<name>A0A9Q8ZV71_9LACO</name>
<dbReference type="GO" id="GO:0010181">
    <property type="term" value="F:FMN binding"/>
    <property type="evidence" value="ECO:0007669"/>
    <property type="project" value="InterPro"/>
</dbReference>
<dbReference type="PANTHER" id="PTHR37297:SF1">
    <property type="entry name" value="PROTEIN NRDI"/>
    <property type="match status" value="1"/>
</dbReference>
<organism evidence="1 2">
    <name type="scientific">Fructilactobacillus cliffordii</name>
    <dbReference type="NCBI Taxonomy" id="2940299"/>
    <lineage>
        <taxon>Bacteria</taxon>
        <taxon>Bacillati</taxon>
        <taxon>Bacillota</taxon>
        <taxon>Bacilli</taxon>
        <taxon>Lactobacillales</taxon>
        <taxon>Lactobacillaceae</taxon>
        <taxon>Fructilactobacillus</taxon>
    </lineage>
</organism>
<sequence>MEPMRILFISIEGNTRNFVNNLTAYAQKMHQQDSAHPLVESVEISDQTDFAQETKPFFVTVPTYLDGGDGIDSGVTELLTTTLGEYVGYKDNAKLCLGVFGSGNKNFNAQYCLTAKRYSRMFQVPFLADFELRGTDQDVQRIYQDMVERSAEVLTAQ</sequence>
<proteinExistence type="predicted"/>
<keyword evidence="2" id="KW-1185">Reference proteome</keyword>
<dbReference type="Pfam" id="PF07972">
    <property type="entry name" value="Flavodoxin_NdrI"/>
    <property type="match status" value="1"/>
</dbReference>
<dbReference type="PANTHER" id="PTHR37297">
    <property type="entry name" value="PROTEIN NRDI"/>
    <property type="match status" value="1"/>
</dbReference>
<protein>
    <submittedName>
        <fullName evidence="1">Class Ib ribonucleoside-diphosphate reductase assembly flavoprotein NrdI</fullName>
    </submittedName>
</protein>
<accession>A0A9Q8ZV71</accession>
<reference evidence="1" key="1">
    <citation type="submission" date="2022-05" db="EMBL/GenBank/DDBJ databases">
        <authorList>
            <person name="Oliphant S.A."/>
            <person name="Watson-Haigh N.S."/>
            <person name="Sumby K.M."/>
            <person name="Gardner J.M."/>
            <person name="Jiranek V."/>
        </authorList>
    </citation>
    <scope>NUCLEOTIDE SEQUENCE</scope>
    <source>
        <strain evidence="1">KI4_B1</strain>
    </source>
</reference>
<dbReference type="NCBIfam" id="NF002714">
    <property type="entry name" value="PRK02551.1"/>
    <property type="match status" value="1"/>
</dbReference>
<dbReference type="Proteomes" id="UP001055911">
    <property type="component" value="Chromosome"/>
</dbReference>
<dbReference type="AlphaFoldDB" id="A0A9Q8ZV71"/>
<gene>
    <name evidence="1" type="primary">nrdI</name>
    <name evidence="1" type="ORF">M3M40_06450</name>
</gene>
<evidence type="ECO:0000313" key="1">
    <source>
        <dbReference type="EMBL" id="USS89111.1"/>
    </source>
</evidence>
<dbReference type="RefSeq" id="WP_252766628.1">
    <property type="nucleotide sequence ID" value="NZ_CP097119.1"/>
</dbReference>
<dbReference type="EMBL" id="CP097119">
    <property type="protein sequence ID" value="USS89111.1"/>
    <property type="molecule type" value="Genomic_DNA"/>
</dbReference>
<dbReference type="PIRSF" id="PIRSF005087">
    <property type="entry name" value="NrdI"/>
    <property type="match status" value="1"/>
</dbReference>
<dbReference type="InterPro" id="IPR004465">
    <property type="entry name" value="RNR_NrdI"/>
</dbReference>
<dbReference type="InterPro" id="IPR029039">
    <property type="entry name" value="Flavoprotein-like_sf"/>
</dbReference>